<name>Q2SMD2_HAHCH</name>
<evidence type="ECO:0000313" key="1">
    <source>
        <dbReference type="EMBL" id="ABC28192.1"/>
    </source>
</evidence>
<protein>
    <submittedName>
        <fullName evidence="1">Uncharacterized protein</fullName>
    </submittedName>
</protein>
<proteinExistence type="predicted"/>
<evidence type="ECO:0000313" key="2">
    <source>
        <dbReference type="Proteomes" id="UP000000238"/>
    </source>
</evidence>
<dbReference type="AlphaFoldDB" id="Q2SMD2"/>
<reference evidence="1 2" key="1">
    <citation type="journal article" date="2005" name="Nucleic Acids Res.">
        <title>Genomic blueprint of Hahella chejuensis, a marine microbe producing an algicidal agent.</title>
        <authorList>
            <person name="Jeong H."/>
            <person name="Yim J.H."/>
            <person name="Lee C."/>
            <person name="Choi S.-H."/>
            <person name="Park Y.K."/>
            <person name="Yoon S.H."/>
            <person name="Hur C.-G."/>
            <person name="Kang H.-Y."/>
            <person name="Kim D."/>
            <person name="Lee H.H."/>
            <person name="Park K.H."/>
            <person name="Park S.-H."/>
            <person name="Park H.-S."/>
            <person name="Lee H.K."/>
            <person name="Oh T.K."/>
            <person name="Kim J.F."/>
        </authorList>
    </citation>
    <scope>NUCLEOTIDE SEQUENCE [LARGE SCALE GENOMIC DNA]</scope>
    <source>
        <strain evidence="1 2">KCTC 2396</strain>
    </source>
</reference>
<dbReference type="Proteomes" id="UP000000238">
    <property type="component" value="Chromosome"/>
</dbReference>
<sequence>MSRTCQQVDGYTPIAAYLGSEGWCQGLDASGQATQHEGQRWVFTASVAAGSGADHRAPADLASQWLLQPEVSLGATPAT</sequence>
<organism evidence="1 2">
    <name type="scientific">Hahella chejuensis (strain KCTC 2396)</name>
    <dbReference type="NCBI Taxonomy" id="349521"/>
    <lineage>
        <taxon>Bacteria</taxon>
        <taxon>Pseudomonadati</taxon>
        <taxon>Pseudomonadota</taxon>
        <taxon>Gammaproteobacteria</taxon>
        <taxon>Oceanospirillales</taxon>
        <taxon>Hahellaceae</taxon>
        <taxon>Hahella</taxon>
    </lineage>
</organism>
<dbReference type="HOGENOM" id="CLU_2601174_0_0_6"/>
<gene>
    <name evidence="1" type="ordered locus">HCH_01323</name>
</gene>
<dbReference type="EMBL" id="CP000155">
    <property type="protein sequence ID" value="ABC28192.1"/>
    <property type="molecule type" value="Genomic_DNA"/>
</dbReference>
<keyword evidence="2" id="KW-1185">Reference proteome</keyword>
<dbReference type="KEGG" id="hch:HCH_01323"/>
<accession>Q2SMD2</accession>